<feature type="transmembrane region" description="Helical" evidence="1">
    <location>
        <begin position="6"/>
        <end position="24"/>
    </location>
</feature>
<feature type="transmembrane region" description="Helical" evidence="1">
    <location>
        <begin position="255"/>
        <end position="277"/>
    </location>
</feature>
<dbReference type="AlphaFoldDB" id="A0A402AQ94"/>
<keyword evidence="1" id="KW-0472">Membrane</keyword>
<proteinExistence type="predicted"/>
<name>A0A402AQ94_9CHLR</name>
<feature type="transmembrane region" description="Helical" evidence="1">
    <location>
        <begin position="156"/>
        <end position="179"/>
    </location>
</feature>
<keyword evidence="3" id="KW-1185">Reference proteome</keyword>
<evidence type="ECO:0000256" key="1">
    <source>
        <dbReference type="SAM" id="Phobius"/>
    </source>
</evidence>
<gene>
    <name evidence="2" type="ORF">KDK_50050</name>
</gene>
<feature type="transmembrane region" description="Helical" evidence="1">
    <location>
        <begin position="66"/>
        <end position="93"/>
    </location>
</feature>
<feature type="transmembrane region" description="Helical" evidence="1">
    <location>
        <begin position="289"/>
        <end position="314"/>
    </location>
</feature>
<feature type="transmembrane region" description="Helical" evidence="1">
    <location>
        <begin position="105"/>
        <end position="129"/>
    </location>
</feature>
<keyword evidence="1" id="KW-0812">Transmembrane</keyword>
<reference evidence="3" key="1">
    <citation type="submission" date="2018-12" db="EMBL/GenBank/DDBJ databases">
        <title>Tengunoibacter tsumagoiensis gen. nov., sp. nov., Dictyobacter kobayashii sp. nov., D. alpinus sp. nov., and D. joshuensis sp. nov. and description of Dictyobacteraceae fam. nov. within the order Ktedonobacterales isolated from Tengu-no-mugimeshi.</title>
        <authorList>
            <person name="Wang C.M."/>
            <person name="Zheng Y."/>
            <person name="Sakai Y."/>
            <person name="Toyoda A."/>
            <person name="Minakuchi Y."/>
            <person name="Abe K."/>
            <person name="Yokota A."/>
            <person name="Yabe S."/>
        </authorList>
    </citation>
    <scope>NUCLEOTIDE SEQUENCE [LARGE SCALE GENOMIC DNA]</scope>
    <source>
        <strain evidence="3">Uno11</strain>
    </source>
</reference>
<organism evidence="2 3">
    <name type="scientific">Dictyobacter kobayashii</name>
    <dbReference type="NCBI Taxonomy" id="2014872"/>
    <lineage>
        <taxon>Bacteria</taxon>
        <taxon>Bacillati</taxon>
        <taxon>Chloroflexota</taxon>
        <taxon>Ktedonobacteria</taxon>
        <taxon>Ktedonobacterales</taxon>
        <taxon>Dictyobacteraceae</taxon>
        <taxon>Dictyobacter</taxon>
    </lineage>
</organism>
<keyword evidence="1" id="KW-1133">Transmembrane helix</keyword>
<feature type="transmembrane region" description="Helical" evidence="1">
    <location>
        <begin position="199"/>
        <end position="221"/>
    </location>
</feature>
<comment type="caution">
    <text evidence="2">The sequence shown here is derived from an EMBL/GenBank/DDBJ whole genome shotgun (WGS) entry which is preliminary data.</text>
</comment>
<dbReference type="OrthoDB" id="9826508at2"/>
<sequence length="333" mass="36767">MIILEICLTIVTSIALLGLGFYGLKHNFPLIATEEQLQKSLNRWQVFAEVQPSPKMLADIKQSWRYLRAITLIGGGLGLILMLIGVVIISLLTTGTVDGSDAGDSAFFTAITYASLFVGFGIGGIFAVWRLRKAAQSHITYADLHQRRLSDYRNGLIHWLLALGLVETIAFSCFFAPHLGSTLRLLQSNGAPLDIPNNLWILSIVPGAIVVISIVAELLMLRIAHLSRLLVTSDPTVSQRADDMLRANVIGMVQIYALITIFYLGLLQNTLIIRSLWAAGYWKMSDRPYSAISSLFYFLFFLTLGLGGVLVATYGPPRGKNSGRPWQTKRINQ</sequence>
<dbReference type="RefSeq" id="WP_126552739.1">
    <property type="nucleotide sequence ID" value="NZ_BIFS01000001.1"/>
</dbReference>
<dbReference type="EMBL" id="BIFS01000001">
    <property type="protein sequence ID" value="GCE21205.1"/>
    <property type="molecule type" value="Genomic_DNA"/>
</dbReference>
<protein>
    <submittedName>
        <fullName evidence="2">Uncharacterized protein</fullName>
    </submittedName>
</protein>
<dbReference type="Proteomes" id="UP000287188">
    <property type="component" value="Unassembled WGS sequence"/>
</dbReference>
<evidence type="ECO:0000313" key="3">
    <source>
        <dbReference type="Proteomes" id="UP000287188"/>
    </source>
</evidence>
<accession>A0A402AQ94</accession>
<evidence type="ECO:0000313" key="2">
    <source>
        <dbReference type="EMBL" id="GCE21205.1"/>
    </source>
</evidence>